<accession>A0ABW8R7F0</accession>
<reference evidence="1 2" key="1">
    <citation type="submission" date="2024-11" db="EMBL/GenBank/DDBJ databases">
        <authorList>
            <person name="Lucas J.A."/>
        </authorList>
    </citation>
    <scope>NUCLEOTIDE SEQUENCE [LARGE SCALE GENOMIC DNA]</scope>
    <source>
        <strain evidence="1 2">Z 7.15</strain>
    </source>
</reference>
<sequence>MQERKAGHRQERASAGWLVSSSFEGDINTNNISYSQSSDDLTLYGLQQTESGSFIGVHINFPVSIGTGLHELPTRSIEVAYFRQTSGGHRTRFIAKSGELFLTKWDDPNAHAEGKFRFKAAVDGTDHLFDGSFSIRWDEAGKT</sequence>
<dbReference type="Proteomes" id="UP001623008">
    <property type="component" value="Unassembled WGS sequence"/>
</dbReference>
<evidence type="ECO:0000313" key="2">
    <source>
        <dbReference type="Proteomes" id="UP001623008"/>
    </source>
</evidence>
<dbReference type="EMBL" id="JBJHQF010000071">
    <property type="protein sequence ID" value="MFK9007853.1"/>
    <property type="molecule type" value="Genomic_DNA"/>
</dbReference>
<comment type="caution">
    <text evidence="1">The sequence shown here is derived from an EMBL/GenBank/DDBJ whole genome shotgun (WGS) entry which is preliminary data.</text>
</comment>
<proteinExistence type="predicted"/>
<evidence type="ECO:0000313" key="1">
    <source>
        <dbReference type="EMBL" id="MFK9007853.1"/>
    </source>
</evidence>
<keyword evidence="2" id="KW-1185">Reference proteome</keyword>
<organism evidence="1 2">
    <name type="scientific">Pseudomonas pergaminensis</name>
    <dbReference type="NCBI Taxonomy" id="2853159"/>
    <lineage>
        <taxon>Bacteria</taxon>
        <taxon>Pseudomonadati</taxon>
        <taxon>Pseudomonadota</taxon>
        <taxon>Gammaproteobacteria</taxon>
        <taxon>Pseudomonadales</taxon>
        <taxon>Pseudomonadaceae</taxon>
        <taxon>Pseudomonas</taxon>
    </lineage>
</organism>
<dbReference type="RefSeq" id="WP_406599705.1">
    <property type="nucleotide sequence ID" value="NZ_JBJHQF010000071.1"/>
</dbReference>
<protein>
    <submittedName>
        <fullName evidence="1">Uncharacterized protein</fullName>
    </submittedName>
</protein>
<gene>
    <name evidence="1" type="ORF">ACJEBJ_27415</name>
</gene>
<name>A0ABW8R7F0_9PSED</name>